<keyword evidence="3" id="KW-1185">Reference proteome</keyword>
<comment type="caution">
    <text evidence="2">The sequence shown here is derived from an EMBL/GenBank/DDBJ whole genome shotgun (WGS) entry which is preliminary data.</text>
</comment>
<proteinExistence type="predicted"/>
<evidence type="ECO:0000313" key="2">
    <source>
        <dbReference type="EMBL" id="PFG32528.1"/>
    </source>
</evidence>
<name>A0A2A9E0Q8_9MICO</name>
<gene>
    <name evidence="2" type="ORF">ATL42_0368</name>
</gene>
<dbReference type="RefSeq" id="WP_098453885.1">
    <property type="nucleotide sequence ID" value="NZ_PDJG01000001.1"/>
</dbReference>
<evidence type="ECO:0000313" key="3">
    <source>
        <dbReference type="Proteomes" id="UP000225548"/>
    </source>
</evidence>
<evidence type="ECO:0000256" key="1">
    <source>
        <dbReference type="SAM" id="MobiDB-lite"/>
    </source>
</evidence>
<organism evidence="2 3">
    <name type="scientific">Sanguibacter antarcticus</name>
    <dbReference type="NCBI Taxonomy" id="372484"/>
    <lineage>
        <taxon>Bacteria</taxon>
        <taxon>Bacillati</taxon>
        <taxon>Actinomycetota</taxon>
        <taxon>Actinomycetes</taxon>
        <taxon>Micrococcales</taxon>
        <taxon>Sanguibacteraceae</taxon>
        <taxon>Sanguibacter</taxon>
    </lineage>
</organism>
<dbReference type="EMBL" id="PDJG01000001">
    <property type="protein sequence ID" value="PFG32528.1"/>
    <property type="molecule type" value="Genomic_DNA"/>
</dbReference>
<feature type="region of interest" description="Disordered" evidence="1">
    <location>
        <begin position="33"/>
        <end position="101"/>
    </location>
</feature>
<dbReference type="OrthoDB" id="4981587at2"/>
<protein>
    <submittedName>
        <fullName evidence="2">Uncharacterized protein</fullName>
    </submittedName>
</protein>
<dbReference type="Proteomes" id="UP000225548">
    <property type="component" value="Unassembled WGS sequence"/>
</dbReference>
<feature type="compositionally biased region" description="Low complexity" evidence="1">
    <location>
        <begin position="33"/>
        <end position="49"/>
    </location>
</feature>
<dbReference type="AlphaFoldDB" id="A0A2A9E0Q8"/>
<sequence>MRHRKAIIVTLVVVVLLGAGAVLARTAGWWPFSTSSTSAAADPSTSDPSETATDEPSPPAGTDPATTSPTETAPPEPSEPAVTNGPDTEPTAQPTKPPGGTVNVVTTYASWAPETNGVEVGAYAATIESAGTCTLTLTSGSTVRTATLDALVDVSTMSCGGFLIPGAELSTGTWTAVVTYSSAASSGKSDPVEVVVP</sequence>
<reference evidence="2 3" key="1">
    <citation type="submission" date="2017-10" db="EMBL/GenBank/DDBJ databases">
        <title>Sequencing the genomes of 1000 actinobacteria strains.</title>
        <authorList>
            <person name="Klenk H.-P."/>
        </authorList>
    </citation>
    <scope>NUCLEOTIDE SEQUENCE [LARGE SCALE GENOMIC DNA]</scope>
    <source>
        <strain evidence="2 3">DSM 18966</strain>
    </source>
</reference>
<accession>A0A2A9E0Q8</accession>